<dbReference type="Pfam" id="PF18086">
    <property type="entry name" value="PPIP5K2_N"/>
    <property type="match status" value="1"/>
</dbReference>
<dbReference type="GO" id="GO:0000828">
    <property type="term" value="F:inositol hexakisphosphate kinase activity"/>
    <property type="evidence" value="ECO:0007669"/>
    <property type="project" value="TreeGrafter"/>
</dbReference>
<keyword evidence="6" id="KW-1185">Reference proteome</keyword>
<feature type="region of interest" description="Disordered" evidence="3">
    <location>
        <begin position="162"/>
        <end position="307"/>
    </location>
</feature>
<dbReference type="PANTHER" id="PTHR12750">
    <property type="entry name" value="DIPHOSPHOINOSITOL PENTAKISPHOSPHATE KINASE"/>
    <property type="match status" value="1"/>
</dbReference>
<dbReference type="OrthoDB" id="18042at2759"/>
<feature type="compositionally biased region" description="Basic and acidic residues" evidence="3">
    <location>
        <begin position="295"/>
        <end position="307"/>
    </location>
</feature>
<name>A0A3N4JDQ4_9PEZI</name>
<feature type="region of interest" description="Disordered" evidence="3">
    <location>
        <begin position="110"/>
        <end position="140"/>
    </location>
</feature>
<dbReference type="PANTHER" id="PTHR12750:SF9">
    <property type="entry name" value="INOSITOL HEXAKISPHOSPHATE AND DIPHOSPHOINOSITOL-PENTAKISPHOSPHATE KINASE"/>
    <property type="match status" value="1"/>
</dbReference>
<evidence type="ECO:0000256" key="3">
    <source>
        <dbReference type="SAM" id="MobiDB-lite"/>
    </source>
</evidence>
<evidence type="ECO:0000313" key="5">
    <source>
        <dbReference type="EMBL" id="RPA91934.1"/>
    </source>
</evidence>
<proteinExistence type="predicted"/>
<protein>
    <recommendedName>
        <fullName evidence="4">VIP1 N-terminal domain-containing protein</fullName>
    </recommendedName>
</protein>
<feature type="compositionally biased region" description="Low complexity" evidence="3">
    <location>
        <begin position="276"/>
        <end position="291"/>
    </location>
</feature>
<feature type="compositionally biased region" description="Polar residues" evidence="3">
    <location>
        <begin position="254"/>
        <end position="275"/>
    </location>
</feature>
<feature type="domain" description="VIP1 N-terminal" evidence="4">
    <location>
        <begin position="313"/>
        <end position="361"/>
    </location>
</feature>
<feature type="compositionally biased region" description="Polar residues" evidence="3">
    <location>
        <begin position="176"/>
        <end position="221"/>
    </location>
</feature>
<evidence type="ECO:0000313" key="6">
    <source>
        <dbReference type="Proteomes" id="UP000276215"/>
    </source>
</evidence>
<dbReference type="Proteomes" id="UP000276215">
    <property type="component" value="Unassembled WGS sequence"/>
</dbReference>
<evidence type="ECO:0000256" key="2">
    <source>
        <dbReference type="ARBA" id="ARBA00034629"/>
    </source>
</evidence>
<organism evidence="5 6">
    <name type="scientific">Choiromyces venosus 120613-1</name>
    <dbReference type="NCBI Taxonomy" id="1336337"/>
    <lineage>
        <taxon>Eukaryota</taxon>
        <taxon>Fungi</taxon>
        <taxon>Dikarya</taxon>
        <taxon>Ascomycota</taxon>
        <taxon>Pezizomycotina</taxon>
        <taxon>Pezizomycetes</taxon>
        <taxon>Pezizales</taxon>
        <taxon>Tuberaceae</taxon>
        <taxon>Choiromyces</taxon>
    </lineage>
</organism>
<comment type="catalytic activity">
    <reaction evidence="2">
        <text>1D-myo-inositol hexakisphosphate + ATP = 1-diphospho-1D-myo-inositol 2,3,4,5,6-pentakisphosphate + ADP</text>
        <dbReference type="Rhea" id="RHEA:37459"/>
        <dbReference type="ChEBI" id="CHEBI:30616"/>
        <dbReference type="ChEBI" id="CHEBI:58130"/>
        <dbReference type="ChEBI" id="CHEBI:74946"/>
        <dbReference type="ChEBI" id="CHEBI:456216"/>
        <dbReference type="EC" id="2.7.4.24"/>
    </reaction>
    <physiologicalReaction direction="left-to-right" evidence="2">
        <dbReference type="Rhea" id="RHEA:37460"/>
    </physiologicalReaction>
</comment>
<gene>
    <name evidence="5" type="ORF">L873DRAFT_256383</name>
</gene>
<sequence>MAPSTMPTPPIPTPGSPRARWRDEAIPASSASNSSYGFLNSSYFPLSSSSPLHSNFLFLPSSYSRSIALGSSVPTTEKSTASATISTEAAGIAVEKAMAAPAPTGGSRFLLGDSSYGNPSTGSVPGSTTSTPGMSQSSSALNLASLNSPNALSLTSSSFSESFFGGEASGRRRRSVSQAGASSGIPTTATSPVNVISNPTTARTSTNEGVGIQVQSTNFLSSPPPPLQQQPQQQAQTPQTHSGRSRSRSTMSRNEGTQPVFNPQQQQKTISGSPISPSTHTKRSSVSSSITNMTDPDKDKDKDKDKKPRVYGRIGVCALDAKARSKPCRTILNRLIEHREFETVIFGDKVILDESIENWPTWYVHPFTLFLNYSSLSYTVLKALF</sequence>
<comment type="catalytic activity">
    <reaction evidence="1">
        <text>5-diphospho-1D-myo-inositol 1,2,3,4,6-pentakisphosphate + ATP + H(+) = 1,5-bis(diphospho)-1D-myo-inositol 2,3,4,6-tetrakisphosphate + ADP</text>
        <dbReference type="Rhea" id="RHEA:10276"/>
        <dbReference type="ChEBI" id="CHEBI:15378"/>
        <dbReference type="ChEBI" id="CHEBI:30616"/>
        <dbReference type="ChEBI" id="CHEBI:58628"/>
        <dbReference type="ChEBI" id="CHEBI:77983"/>
        <dbReference type="ChEBI" id="CHEBI:456216"/>
        <dbReference type="EC" id="2.7.4.24"/>
    </reaction>
    <physiologicalReaction direction="left-to-right" evidence="1">
        <dbReference type="Rhea" id="RHEA:10277"/>
    </physiologicalReaction>
</comment>
<feature type="compositionally biased region" description="Low complexity" evidence="3">
    <location>
        <begin position="229"/>
        <end position="239"/>
    </location>
</feature>
<feature type="compositionally biased region" description="Low complexity" evidence="3">
    <location>
        <begin position="119"/>
        <end position="140"/>
    </location>
</feature>
<dbReference type="EMBL" id="ML120484">
    <property type="protein sequence ID" value="RPA91934.1"/>
    <property type="molecule type" value="Genomic_DNA"/>
</dbReference>
<evidence type="ECO:0000256" key="1">
    <source>
        <dbReference type="ARBA" id="ARBA00033696"/>
    </source>
</evidence>
<dbReference type="InterPro" id="IPR040557">
    <property type="entry name" value="VIP1_N"/>
</dbReference>
<reference evidence="5 6" key="1">
    <citation type="journal article" date="2018" name="Nat. Ecol. Evol.">
        <title>Pezizomycetes genomes reveal the molecular basis of ectomycorrhizal truffle lifestyle.</title>
        <authorList>
            <person name="Murat C."/>
            <person name="Payen T."/>
            <person name="Noel B."/>
            <person name="Kuo A."/>
            <person name="Morin E."/>
            <person name="Chen J."/>
            <person name="Kohler A."/>
            <person name="Krizsan K."/>
            <person name="Balestrini R."/>
            <person name="Da Silva C."/>
            <person name="Montanini B."/>
            <person name="Hainaut M."/>
            <person name="Levati E."/>
            <person name="Barry K.W."/>
            <person name="Belfiori B."/>
            <person name="Cichocki N."/>
            <person name="Clum A."/>
            <person name="Dockter R.B."/>
            <person name="Fauchery L."/>
            <person name="Guy J."/>
            <person name="Iotti M."/>
            <person name="Le Tacon F."/>
            <person name="Lindquist E.A."/>
            <person name="Lipzen A."/>
            <person name="Malagnac F."/>
            <person name="Mello A."/>
            <person name="Molinier V."/>
            <person name="Miyauchi S."/>
            <person name="Poulain J."/>
            <person name="Riccioni C."/>
            <person name="Rubini A."/>
            <person name="Sitrit Y."/>
            <person name="Splivallo R."/>
            <person name="Traeger S."/>
            <person name="Wang M."/>
            <person name="Zifcakova L."/>
            <person name="Wipf D."/>
            <person name="Zambonelli A."/>
            <person name="Paolocci F."/>
            <person name="Nowrousian M."/>
            <person name="Ottonello S."/>
            <person name="Baldrian P."/>
            <person name="Spatafora J.W."/>
            <person name="Henrissat B."/>
            <person name="Nagy L.G."/>
            <person name="Aury J.M."/>
            <person name="Wincker P."/>
            <person name="Grigoriev I.V."/>
            <person name="Bonfante P."/>
            <person name="Martin F.M."/>
        </authorList>
    </citation>
    <scope>NUCLEOTIDE SEQUENCE [LARGE SCALE GENOMIC DNA]</scope>
    <source>
        <strain evidence="5 6">120613-1</strain>
    </source>
</reference>
<dbReference type="Gene3D" id="3.40.50.11950">
    <property type="match status" value="1"/>
</dbReference>
<evidence type="ECO:0000259" key="4">
    <source>
        <dbReference type="Pfam" id="PF18086"/>
    </source>
</evidence>
<dbReference type="GO" id="GO:0005829">
    <property type="term" value="C:cytosol"/>
    <property type="evidence" value="ECO:0007669"/>
    <property type="project" value="TreeGrafter"/>
</dbReference>
<dbReference type="AlphaFoldDB" id="A0A3N4JDQ4"/>
<dbReference type="GO" id="GO:0006020">
    <property type="term" value="P:inositol metabolic process"/>
    <property type="evidence" value="ECO:0007669"/>
    <property type="project" value="TreeGrafter"/>
</dbReference>
<dbReference type="GO" id="GO:0033857">
    <property type="term" value="F:5-diphosphoinositol pentakisphosphate 1-kinase activity"/>
    <property type="evidence" value="ECO:0007669"/>
    <property type="project" value="TreeGrafter"/>
</dbReference>
<accession>A0A3N4JDQ4</accession>
<feature type="region of interest" description="Disordered" evidence="3">
    <location>
        <begin position="1"/>
        <end position="35"/>
    </location>
</feature>
<dbReference type="STRING" id="1336337.A0A3N4JDQ4"/>
<feature type="compositionally biased region" description="Pro residues" evidence="3">
    <location>
        <begin position="1"/>
        <end position="15"/>
    </location>
</feature>
<dbReference type="InterPro" id="IPR037446">
    <property type="entry name" value="His_Pase_VIP1"/>
</dbReference>
<dbReference type="GO" id="GO:0032958">
    <property type="term" value="P:inositol phosphate biosynthetic process"/>
    <property type="evidence" value="ECO:0007669"/>
    <property type="project" value="TreeGrafter"/>
</dbReference>